<dbReference type="Gene3D" id="3.40.850.10">
    <property type="entry name" value="Kinesin motor domain"/>
    <property type="match status" value="1"/>
</dbReference>
<evidence type="ECO:0000256" key="5">
    <source>
        <dbReference type="ARBA" id="ARBA00022840"/>
    </source>
</evidence>
<feature type="region of interest" description="Disordered" evidence="11">
    <location>
        <begin position="1768"/>
        <end position="1798"/>
    </location>
</feature>
<dbReference type="GO" id="GO:0008017">
    <property type="term" value="F:microtubule binding"/>
    <property type="evidence" value="ECO:0007669"/>
    <property type="project" value="InterPro"/>
</dbReference>
<keyword evidence="8" id="KW-0206">Cytoskeleton</keyword>
<feature type="region of interest" description="Disordered" evidence="11">
    <location>
        <begin position="694"/>
        <end position="718"/>
    </location>
</feature>
<comment type="similarity">
    <text evidence="9">Belongs to the TRAFAC class myosin-kinesin ATPase superfamily. Kinesin family.</text>
</comment>
<evidence type="ECO:0000256" key="2">
    <source>
        <dbReference type="ARBA" id="ARBA00022490"/>
    </source>
</evidence>
<dbReference type="Pfam" id="PF16183">
    <property type="entry name" value="Kinesin_assoc"/>
    <property type="match status" value="1"/>
</dbReference>
<feature type="compositionally biased region" description="Low complexity" evidence="11">
    <location>
        <begin position="1643"/>
        <end position="1660"/>
    </location>
</feature>
<dbReference type="SUPFAM" id="SSF52540">
    <property type="entry name" value="P-loop containing nucleoside triphosphate hydrolases"/>
    <property type="match status" value="1"/>
</dbReference>
<dbReference type="FunFam" id="3.40.850.10:FF:000010">
    <property type="entry name" value="Kinesin family member 13A"/>
    <property type="match status" value="1"/>
</dbReference>
<dbReference type="Pfam" id="PF00225">
    <property type="entry name" value="Kinesin"/>
    <property type="match status" value="1"/>
</dbReference>
<dbReference type="GO" id="GO:0005524">
    <property type="term" value="F:ATP binding"/>
    <property type="evidence" value="ECO:0007669"/>
    <property type="project" value="UniProtKB-KW"/>
</dbReference>
<evidence type="ECO:0000259" key="12">
    <source>
        <dbReference type="PROSITE" id="PS50067"/>
    </source>
</evidence>
<feature type="coiled-coil region" evidence="10">
    <location>
        <begin position="463"/>
        <end position="505"/>
    </location>
</feature>
<dbReference type="SMART" id="SM00129">
    <property type="entry name" value="KISc"/>
    <property type="match status" value="1"/>
</dbReference>
<keyword evidence="3" id="KW-0493">Microtubule</keyword>
<evidence type="ECO:0000256" key="9">
    <source>
        <dbReference type="PROSITE-ProRule" id="PRU00283"/>
    </source>
</evidence>
<keyword evidence="5" id="KW-0067">ATP-binding</keyword>
<dbReference type="InterPro" id="IPR036961">
    <property type="entry name" value="Kinesin_motor_dom_sf"/>
</dbReference>
<evidence type="ECO:0000256" key="7">
    <source>
        <dbReference type="ARBA" id="ARBA00023175"/>
    </source>
</evidence>
<dbReference type="OrthoDB" id="3176171at2759"/>
<dbReference type="GO" id="GO:0007018">
    <property type="term" value="P:microtubule-based movement"/>
    <property type="evidence" value="ECO:0007669"/>
    <property type="project" value="InterPro"/>
</dbReference>
<reference evidence="13" key="2">
    <citation type="submission" date="2004-02" db="EMBL/GenBank/DDBJ databases">
        <authorList>
            <consortium name="Genoscope"/>
            <consortium name="Whitehead Institute Centre for Genome Research"/>
        </authorList>
    </citation>
    <scope>NUCLEOTIDE SEQUENCE</scope>
</reference>
<evidence type="ECO:0000313" key="13">
    <source>
        <dbReference type="EMBL" id="CAG03093.1"/>
    </source>
</evidence>
<name>Q4S8D9_TETNG</name>
<sequence>MRPEERLLVAAANWTAGDRWLPAGLRAGARRVGAAPSCSSMWASGCHSWGESALLLGRGSAFPPGLRGGARMGEPSLDDSNVKVAVRVRPMNRREKELNTKCVVEMVKNQTVLHPASMNLGKGDSSNKHTLMIKQLSSPPPQVFAYDYCFWSMDETEKDKFAGQEVVFQCLGESLLHNAFQGYNACIFAYGQTGNDQSTAGSGKSYTMMGSGDQPGLIPRLCSALFERTQQEQREEESFTVEVSYMEIYNEKVRDLLDPKGGRQTLRVREHKVLGPYVDGLSRLAVASYKDIQSLMSEGNKSRTVAATNMNEESSRSHAVFNIILTHTLRDLQSGTSGEKVSRLSLVDLAGSERAAKTGAAGERLKEGSNINKSLTTLGLVISALAEQGTAKNKNKFVPYRDSVLTWLLKDCLGGNSRTAMVATISPAADNYEETLSTLRYADRAKSIVNHAVVNEDPNARIIRELREEVEKLRDQLTQAESLKAPELKERLEESEKLIQEMTVTWEEKLRKTEEVAQVTDLAVAARERQKQLESLGISLRSSGIKVGDDKCFLVNLNADPALNELLVYYLKVPADVGLFSPPEMSMVEVKWCRSSKSLSLSPPHPQDHTKVGSADSQDIQLCGMGIQAEHCIVDITSEAAVVLTPRPNARTCVNGSPVTSSLQLHHGDRILWGNNHFFRINLPKRRCRAAEAEEGEGGLMKSSGSSEQLDADGDTGSEVSSEVSFSYEFAQTEVLMKALGSNDPMQAVLQSLERQHEEEKRSALERQRQMYELELQQLRKKLNPERLSGPPPVAAQQGHYRSMERLSVGGTGPASSAQTRLRQWTEDRCSRVCVCVCVLVGRQQPLTASCSSSVHPQGGGVGEEPAAAEGADRPGQPASPGGQFYIPGAGASHGVQSHPADPIRQPERKPQAFPRLCAGGELCFHFAQVMSSYFRRADPFFDEQENHSLIGVANVFLSCLFYDVKLQYAVPIINQKGEVGAQAPGSETWLCDADDPRLAPPQVAGRLHVEVVRVGGGLDDSIAGGDENDNGQDAEIQDRKNASLKNALRVFPPQIKILQATGLPQHLSNFVFCQYTFWDQPEPVIVAPEVDMPSSSASTKDPHCMVVFDSCKELAVSVSEDFIEYLTEGAVAIEVFGHRQAEPGRNPTLWDLGIIQAKTRTLRDRWSEVMRRLELWIQILEINENGDFVPVEVVPARDVETGGIFQLRQGQSRRIQVDVRSVQDSGTMPLIAEIVLAVSVGCVEIRSSTTAQDGCEMDSYQERDLERLRKQWLAALTKRQEYLDQHLQNLVSKAEKTEDDMERESQLLEWRLTLTEERNAVMVPSAGSGIPGAPAEWVPLPGMETHIPVIFLNLKRRSCLCQIKGSSTPLFARLLADFSVSFLQLTTSVHKTSLRFRRLAGWDAILAGEDEDDFFDLQIVKHYDSEVKAEASWDSTIHECPQLSRGGLWPEQRVYLTVRVVVQLSHPADMQLVLRKRVCVSVNPGRQGFAHTFLRRMSARSTVPGCGVTFEVVSNIPEVGFSAKGSEDRDMLAHIAAGANSSQSGDDEAAIEKYLRSVLSLENILTLDRLRQLSGSRQDLSTTCLLADKVAGTLSPVRSWILVLRTAPPLLIVVSVCDVAPQGRWESQQDIFAPSQFPRTLPRPASSPSTYTTSPASAPVPFGVTPPQNPEPEQGSFPPHHSLPSSAFPAGRVAKLTCGRSRRPGSSCEGARSPDAQTAQVFVPGPRGQEGSAAFPQQPAGQEPWRPAQPPAFVAHHVAAPLNQSANLLPTQPLPQHLPRILAPGGDEGGVKAEPVS</sequence>
<evidence type="ECO:0000256" key="1">
    <source>
        <dbReference type="ARBA" id="ARBA00004245"/>
    </source>
</evidence>
<dbReference type="InterPro" id="IPR008984">
    <property type="entry name" value="SMAD_FHA_dom_sf"/>
</dbReference>
<feature type="compositionally biased region" description="Low complexity" evidence="11">
    <location>
        <begin position="1769"/>
        <end position="1780"/>
    </location>
</feature>
<feature type="domain" description="Kinesin motor" evidence="12">
    <location>
        <begin position="81"/>
        <end position="448"/>
    </location>
</feature>
<dbReference type="InterPro" id="IPR000253">
    <property type="entry name" value="FHA_dom"/>
</dbReference>
<feature type="coiled-coil region" evidence="10">
    <location>
        <begin position="750"/>
        <end position="782"/>
    </location>
</feature>
<feature type="region of interest" description="Disordered" evidence="11">
    <location>
        <begin position="849"/>
        <end position="908"/>
    </location>
</feature>
<reference evidence="13" key="1">
    <citation type="journal article" date="2004" name="Nature">
        <title>Genome duplication in the teleost fish Tetraodon nigroviridis reveals the early vertebrate proto-karyotype.</title>
        <authorList>
            <person name="Jaillon O."/>
            <person name="Aury J.-M."/>
            <person name="Brunet F."/>
            <person name="Petit J.-L."/>
            <person name="Stange-Thomann N."/>
            <person name="Mauceli E."/>
            <person name="Bouneau L."/>
            <person name="Fischer C."/>
            <person name="Ozouf-Costaz C."/>
            <person name="Bernot A."/>
            <person name="Nicaud S."/>
            <person name="Jaffe D."/>
            <person name="Fisher S."/>
            <person name="Lutfalla G."/>
            <person name="Dossat C."/>
            <person name="Segurens B."/>
            <person name="Dasilva C."/>
            <person name="Salanoubat M."/>
            <person name="Levy M."/>
            <person name="Boudet N."/>
            <person name="Castellano S."/>
            <person name="Anthouard V."/>
            <person name="Jubin C."/>
            <person name="Castelli V."/>
            <person name="Katinka M."/>
            <person name="Vacherie B."/>
            <person name="Biemont C."/>
            <person name="Skalli Z."/>
            <person name="Cattolico L."/>
            <person name="Poulain J."/>
            <person name="De Berardinis V."/>
            <person name="Cruaud C."/>
            <person name="Duprat S."/>
            <person name="Brottier P."/>
            <person name="Coutanceau J.-P."/>
            <person name="Gouzy J."/>
            <person name="Parra G."/>
            <person name="Lardier G."/>
            <person name="Chapple C."/>
            <person name="McKernan K.J."/>
            <person name="McEwan P."/>
            <person name="Bosak S."/>
            <person name="Kellis M."/>
            <person name="Volff J.-N."/>
            <person name="Guigo R."/>
            <person name="Zody M.C."/>
            <person name="Mesirov J."/>
            <person name="Lindblad-Toh K."/>
            <person name="Birren B."/>
            <person name="Nusbaum C."/>
            <person name="Kahn D."/>
            <person name="Robinson-Rechavi M."/>
            <person name="Laudet V."/>
            <person name="Schachter V."/>
            <person name="Quetier F."/>
            <person name="Saurin W."/>
            <person name="Scarpelli C."/>
            <person name="Wincker P."/>
            <person name="Lander E.S."/>
            <person name="Weissenbach J."/>
            <person name="Roest Crollius H."/>
        </authorList>
    </citation>
    <scope>NUCLEOTIDE SEQUENCE [LARGE SCALE GENOMIC DNA]</scope>
</reference>
<comment type="caution">
    <text evidence="13">The sequence shown here is derived from an EMBL/GenBank/DDBJ whole genome shotgun (WGS) entry which is preliminary data.</text>
</comment>
<dbReference type="InterPro" id="IPR032405">
    <property type="entry name" value="Kinesin_assoc"/>
</dbReference>
<dbReference type="Gene3D" id="6.10.250.2520">
    <property type="match status" value="1"/>
</dbReference>
<keyword evidence="7" id="KW-0505">Motor protein</keyword>
<dbReference type="Gene3D" id="2.60.200.20">
    <property type="match status" value="1"/>
</dbReference>
<dbReference type="CDD" id="cd01365">
    <property type="entry name" value="KISc_KIF1A_KIF1B"/>
    <property type="match status" value="1"/>
</dbReference>
<dbReference type="EMBL" id="CAAE01014706">
    <property type="protein sequence ID" value="CAG03093.1"/>
    <property type="molecule type" value="Genomic_DNA"/>
</dbReference>
<gene>
    <name evidence="13" type="ORF">GSTENG00022375001</name>
</gene>
<dbReference type="SUPFAM" id="SSF49879">
    <property type="entry name" value="SMAD/FHA domain"/>
    <property type="match status" value="1"/>
</dbReference>
<evidence type="ECO:0000256" key="4">
    <source>
        <dbReference type="ARBA" id="ARBA00022741"/>
    </source>
</evidence>
<feature type="region of interest" description="Disordered" evidence="11">
    <location>
        <begin position="1631"/>
        <end position="1687"/>
    </location>
</feature>
<keyword evidence="2" id="KW-0963">Cytoplasm</keyword>
<dbReference type="InterPro" id="IPR019821">
    <property type="entry name" value="Kinesin_motor_CS"/>
</dbReference>
<accession>Q4S8D9</accession>
<dbReference type="Pfam" id="PF00498">
    <property type="entry name" value="FHA"/>
    <property type="match status" value="1"/>
</dbReference>
<dbReference type="PROSITE" id="PS50067">
    <property type="entry name" value="KINESIN_MOTOR_2"/>
    <property type="match status" value="1"/>
</dbReference>
<dbReference type="KEGG" id="tng:GSTEN00022375G001"/>
<comment type="caution">
    <text evidence="9">Lacks conserved residue(s) required for the propagation of feature annotation.</text>
</comment>
<dbReference type="PRINTS" id="PR00380">
    <property type="entry name" value="KINESINHEAVY"/>
</dbReference>
<dbReference type="PROSITE" id="PS00411">
    <property type="entry name" value="KINESIN_MOTOR_1"/>
    <property type="match status" value="1"/>
</dbReference>
<dbReference type="InterPro" id="IPR027417">
    <property type="entry name" value="P-loop_NTPase"/>
</dbReference>
<evidence type="ECO:0000256" key="8">
    <source>
        <dbReference type="ARBA" id="ARBA00023212"/>
    </source>
</evidence>
<evidence type="ECO:0000256" key="10">
    <source>
        <dbReference type="SAM" id="Coils"/>
    </source>
</evidence>
<evidence type="ECO:0000256" key="11">
    <source>
        <dbReference type="SAM" id="MobiDB-lite"/>
    </source>
</evidence>
<evidence type="ECO:0000256" key="6">
    <source>
        <dbReference type="ARBA" id="ARBA00023054"/>
    </source>
</evidence>
<organism evidence="13">
    <name type="scientific">Tetraodon nigroviridis</name>
    <name type="common">Spotted green pufferfish</name>
    <name type="synonym">Chelonodon nigroviridis</name>
    <dbReference type="NCBI Taxonomy" id="99883"/>
    <lineage>
        <taxon>Eukaryota</taxon>
        <taxon>Metazoa</taxon>
        <taxon>Chordata</taxon>
        <taxon>Craniata</taxon>
        <taxon>Vertebrata</taxon>
        <taxon>Euteleostomi</taxon>
        <taxon>Actinopterygii</taxon>
        <taxon>Neopterygii</taxon>
        <taxon>Teleostei</taxon>
        <taxon>Neoteleostei</taxon>
        <taxon>Acanthomorphata</taxon>
        <taxon>Eupercaria</taxon>
        <taxon>Tetraodontiformes</taxon>
        <taxon>Tetradontoidea</taxon>
        <taxon>Tetraodontidae</taxon>
        <taxon>Tetraodon</taxon>
    </lineage>
</organism>
<keyword evidence="4" id="KW-0547">Nucleotide-binding</keyword>
<dbReference type="GO" id="GO:0005874">
    <property type="term" value="C:microtubule"/>
    <property type="evidence" value="ECO:0007669"/>
    <property type="project" value="UniProtKB-KW"/>
</dbReference>
<evidence type="ECO:0000256" key="3">
    <source>
        <dbReference type="ARBA" id="ARBA00022701"/>
    </source>
</evidence>
<comment type="subcellular location">
    <subcellularLocation>
        <location evidence="1">Cytoplasm</location>
        <location evidence="1">Cytoskeleton</location>
    </subcellularLocation>
</comment>
<dbReference type="GO" id="GO:0003777">
    <property type="term" value="F:microtubule motor activity"/>
    <property type="evidence" value="ECO:0007669"/>
    <property type="project" value="InterPro"/>
</dbReference>
<dbReference type="InterPro" id="IPR001752">
    <property type="entry name" value="Kinesin_motor_dom"/>
</dbReference>
<feature type="region of interest" description="Disordered" evidence="11">
    <location>
        <begin position="1722"/>
        <end position="1749"/>
    </location>
</feature>
<proteinExistence type="inferred from homology"/>
<keyword evidence="6 10" id="KW-0175">Coiled coil</keyword>
<dbReference type="PANTHER" id="PTHR47117">
    <property type="entry name" value="STAR-RELATED LIPID TRANSFER PROTEIN 9"/>
    <property type="match status" value="1"/>
</dbReference>
<protein>
    <submittedName>
        <fullName evidence="13">(spotted green pufferfish) hypothetical protein</fullName>
    </submittedName>
</protein>